<comment type="similarity">
    <text evidence="5">Belongs to the immunoglobulin superfamily. CEA family.</text>
</comment>
<evidence type="ECO:0000256" key="7">
    <source>
        <dbReference type="SAM" id="SignalP"/>
    </source>
</evidence>
<dbReference type="PANTHER" id="PTHR44337:SF20">
    <property type="entry name" value="CARCINOEMBRYONIC ANTIGEN-RELATED CELL ADHESION MOLECULE 5-RELATED"/>
    <property type="match status" value="1"/>
</dbReference>
<feature type="domain" description="Ig-like" evidence="8">
    <location>
        <begin position="240"/>
        <end position="325"/>
    </location>
</feature>
<organism evidence="9 10">
    <name type="scientific">Eschrichtius robustus</name>
    <name type="common">California gray whale</name>
    <name type="synonym">Eschrichtius gibbosus</name>
    <dbReference type="NCBI Taxonomy" id="9764"/>
    <lineage>
        <taxon>Eukaryota</taxon>
        <taxon>Metazoa</taxon>
        <taxon>Chordata</taxon>
        <taxon>Craniata</taxon>
        <taxon>Vertebrata</taxon>
        <taxon>Euteleostomi</taxon>
        <taxon>Mammalia</taxon>
        <taxon>Eutheria</taxon>
        <taxon>Laurasiatheria</taxon>
        <taxon>Artiodactyla</taxon>
        <taxon>Whippomorpha</taxon>
        <taxon>Cetacea</taxon>
        <taxon>Mysticeti</taxon>
        <taxon>Eschrichtiidae</taxon>
        <taxon>Eschrichtius</taxon>
    </lineage>
</organism>
<comment type="caution">
    <text evidence="9">The sequence shown here is derived from an EMBL/GenBank/DDBJ whole genome shotgun (WGS) entry which is preliminary data.</text>
</comment>
<dbReference type="PANTHER" id="PTHR44337">
    <property type="entry name" value="CARCINOEMBRYONIC ANTIGEN-RELATED CELL ADHESION MOLECULE 8"/>
    <property type="match status" value="1"/>
</dbReference>
<dbReference type="SMART" id="SM00408">
    <property type="entry name" value="IGc2"/>
    <property type="match status" value="4"/>
</dbReference>
<dbReference type="SUPFAM" id="SSF48726">
    <property type="entry name" value="Immunoglobulin"/>
    <property type="match status" value="4"/>
</dbReference>
<keyword evidence="2" id="KW-1015">Disulfide bond</keyword>
<dbReference type="InterPro" id="IPR013783">
    <property type="entry name" value="Ig-like_fold"/>
</dbReference>
<evidence type="ECO:0000256" key="4">
    <source>
        <dbReference type="ARBA" id="ARBA00023319"/>
    </source>
</evidence>
<evidence type="ECO:0000256" key="5">
    <source>
        <dbReference type="ARBA" id="ARBA00038222"/>
    </source>
</evidence>
<dbReference type="CDD" id="cd00096">
    <property type="entry name" value="Ig"/>
    <property type="match status" value="1"/>
</dbReference>
<feature type="domain" description="Ig-like" evidence="8">
    <location>
        <begin position="139"/>
        <end position="230"/>
    </location>
</feature>
<dbReference type="InterPro" id="IPR036179">
    <property type="entry name" value="Ig-like_dom_sf"/>
</dbReference>
<feature type="domain" description="Ig-like" evidence="8">
    <location>
        <begin position="330"/>
        <end position="416"/>
    </location>
</feature>
<keyword evidence="3" id="KW-0325">Glycoprotein</keyword>
<dbReference type="FunFam" id="2.60.40.10:FF:000244">
    <property type="entry name" value="carcinoembryonic antigen-related cell adhesion molecule 16"/>
    <property type="match status" value="2"/>
</dbReference>
<keyword evidence="4" id="KW-0393">Immunoglobulin domain</keyword>
<dbReference type="GO" id="GO:0007157">
    <property type="term" value="P:heterophilic cell-cell adhesion via plasma membrane cell adhesion molecules"/>
    <property type="evidence" value="ECO:0007669"/>
    <property type="project" value="TreeGrafter"/>
</dbReference>
<evidence type="ECO:0000313" key="9">
    <source>
        <dbReference type="EMBL" id="KAJ8775511.1"/>
    </source>
</evidence>
<dbReference type="InterPro" id="IPR007110">
    <property type="entry name" value="Ig-like_dom"/>
</dbReference>
<feature type="transmembrane region" description="Helical" evidence="6">
    <location>
        <begin position="430"/>
        <end position="454"/>
    </location>
</feature>
<feature type="domain" description="Ig-like" evidence="8">
    <location>
        <begin position="34"/>
        <end position="119"/>
    </location>
</feature>
<evidence type="ECO:0000256" key="6">
    <source>
        <dbReference type="SAM" id="Phobius"/>
    </source>
</evidence>
<accession>A0AB34G748</accession>
<keyword evidence="10" id="KW-1185">Reference proteome</keyword>
<feature type="chain" id="PRO_5044286824" description="Ig-like domain-containing protein" evidence="7">
    <location>
        <begin position="31"/>
        <end position="459"/>
    </location>
</feature>
<dbReference type="GO" id="GO:0009986">
    <property type="term" value="C:cell surface"/>
    <property type="evidence" value="ECO:0007669"/>
    <property type="project" value="TreeGrafter"/>
</dbReference>
<reference evidence="9 10" key="1">
    <citation type="submission" date="2022-11" db="EMBL/GenBank/DDBJ databases">
        <title>Whole genome sequence of Eschrichtius robustus ER-17-0199.</title>
        <authorList>
            <person name="Bruniche-Olsen A."/>
            <person name="Black A.N."/>
            <person name="Fields C.J."/>
            <person name="Walden K."/>
            <person name="Dewoody J.A."/>
        </authorList>
    </citation>
    <scope>NUCLEOTIDE SEQUENCE [LARGE SCALE GENOMIC DNA]</scope>
    <source>
        <strain evidence="9">ER-17-0199</strain>
        <tissue evidence="9">Blubber</tissue>
    </source>
</reference>
<dbReference type="InterPro" id="IPR052598">
    <property type="entry name" value="IgSF_CEA-related"/>
</dbReference>
<dbReference type="InterPro" id="IPR003598">
    <property type="entry name" value="Ig_sub2"/>
</dbReference>
<gene>
    <name evidence="9" type="ORF">J1605_016361</name>
</gene>
<keyword evidence="6" id="KW-1133">Transmembrane helix</keyword>
<dbReference type="Proteomes" id="UP001159641">
    <property type="component" value="Unassembled WGS sequence"/>
</dbReference>
<evidence type="ECO:0000256" key="2">
    <source>
        <dbReference type="ARBA" id="ARBA00023157"/>
    </source>
</evidence>
<evidence type="ECO:0000256" key="1">
    <source>
        <dbReference type="ARBA" id="ARBA00022729"/>
    </source>
</evidence>
<keyword evidence="6" id="KW-0472">Membrane</keyword>
<dbReference type="AlphaFoldDB" id="A0AB34G748"/>
<sequence>MGSADLRGHRWAELLLSASLLTVWSLPAAAQLTPDASLLKVTRKLLAKPTISVSQGTAIEHKENVTFYCGTKDVNITIYWVSNNQPLVLHERMRLSTDGKTLTIFPVQREDTGTYQCEVWGVLQVMSSDPTFLVVNYGPDPVRIKVEPGVPNGEAVEVIEGSNVTFSVETQSHPPAAYLWVFPNDSKPITSSFLTASTFTIYAVSREHEGTYSCLVSNSATQLSHLATLKFHVLERLTKPCVMPPNQTLVENASLVALTCQTAHERAAAQWFLRGQLLLPSKHLVLSADNRTLAIHGLQRNDTGPYECEVWNWSSRVRSDPLKLNISYGPDRVDITRGSTSEVVSTIRAELNSSLTLQCWAESQPDAEFHWTLEPSTSVCTGEQLVIEALTWEHQGIYSCTAFNSLTQLARSASVLVRVIGPRSSLSEGAIAGIIIGILAVTALATGLGCFLYIRNAKG</sequence>
<protein>
    <recommendedName>
        <fullName evidence="8">Ig-like domain-containing protein</fullName>
    </recommendedName>
</protein>
<proteinExistence type="inferred from homology"/>
<evidence type="ECO:0000259" key="8">
    <source>
        <dbReference type="PROSITE" id="PS50835"/>
    </source>
</evidence>
<dbReference type="Gene3D" id="2.60.40.10">
    <property type="entry name" value="Immunoglobulins"/>
    <property type="match status" value="4"/>
</dbReference>
<dbReference type="PROSITE" id="PS50835">
    <property type="entry name" value="IG_LIKE"/>
    <property type="match status" value="4"/>
</dbReference>
<dbReference type="Pfam" id="PF13927">
    <property type="entry name" value="Ig_3"/>
    <property type="match status" value="4"/>
</dbReference>
<keyword evidence="6" id="KW-0812">Transmembrane</keyword>
<dbReference type="SMART" id="SM00409">
    <property type="entry name" value="IG"/>
    <property type="match status" value="4"/>
</dbReference>
<evidence type="ECO:0000256" key="3">
    <source>
        <dbReference type="ARBA" id="ARBA00023180"/>
    </source>
</evidence>
<feature type="signal peptide" evidence="7">
    <location>
        <begin position="1"/>
        <end position="30"/>
    </location>
</feature>
<dbReference type="EMBL" id="JAIQCJ010002661">
    <property type="protein sequence ID" value="KAJ8775511.1"/>
    <property type="molecule type" value="Genomic_DNA"/>
</dbReference>
<evidence type="ECO:0000313" key="10">
    <source>
        <dbReference type="Proteomes" id="UP001159641"/>
    </source>
</evidence>
<name>A0AB34G748_ESCRO</name>
<keyword evidence="1 7" id="KW-0732">Signal</keyword>
<dbReference type="InterPro" id="IPR003599">
    <property type="entry name" value="Ig_sub"/>
</dbReference>